<keyword evidence="7 11" id="KW-0472">Membrane</keyword>
<evidence type="ECO:0000256" key="3">
    <source>
        <dbReference type="ARBA" id="ARBA00022519"/>
    </source>
</evidence>
<comment type="similarity">
    <text evidence="9 11">Belongs to the fluoride channel Fluc/FEX (TC 1.A.43) family.</text>
</comment>
<keyword evidence="6 11" id="KW-0406">Ion transport</keyword>
<dbReference type="GO" id="GO:0005886">
    <property type="term" value="C:plasma membrane"/>
    <property type="evidence" value="ECO:0007669"/>
    <property type="project" value="UniProtKB-SubCell"/>
</dbReference>
<dbReference type="OrthoDB" id="9815830at2"/>
<evidence type="ECO:0000256" key="2">
    <source>
        <dbReference type="ARBA" id="ARBA00022475"/>
    </source>
</evidence>
<feature type="binding site" evidence="11">
    <location>
        <position position="79"/>
    </location>
    <ligand>
        <name>Na(+)</name>
        <dbReference type="ChEBI" id="CHEBI:29101"/>
        <note>structural</note>
    </ligand>
</feature>
<keyword evidence="5 11" id="KW-1133">Transmembrane helix</keyword>
<protein>
    <recommendedName>
        <fullName evidence="11">Fluoride-specific ion channel FluC</fullName>
    </recommendedName>
</protein>
<dbReference type="GO" id="GO:0046872">
    <property type="term" value="F:metal ion binding"/>
    <property type="evidence" value="ECO:0007669"/>
    <property type="project" value="UniProtKB-KW"/>
</dbReference>
<evidence type="ECO:0000256" key="9">
    <source>
        <dbReference type="ARBA" id="ARBA00035120"/>
    </source>
</evidence>
<keyword evidence="11" id="KW-0479">Metal-binding</keyword>
<keyword evidence="4 11" id="KW-0812">Transmembrane</keyword>
<comment type="caution">
    <text evidence="12">The sequence shown here is derived from an EMBL/GenBank/DDBJ whole genome shotgun (WGS) entry which is preliminary data.</text>
</comment>
<dbReference type="PANTHER" id="PTHR28259:SF1">
    <property type="entry name" value="FLUORIDE EXPORT PROTEIN 1-RELATED"/>
    <property type="match status" value="1"/>
</dbReference>
<keyword evidence="11" id="KW-0813">Transport</keyword>
<evidence type="ECO:0000256" key="10">
    <source>
        <dbReference type="ARBA" id="ARBA00035585"/>
    </source>
</evidence>
<evidence type="ECO:0000256" key="5">
    <source>
        <dbReference type="ARBA" id="ARBA00022989"/>
    </source>
</evidence>
<sequence>MLKQLLLIGLGGGIGSALRYLTSLLTTKFYFHQFPLGTFIVNLLGCFLIGILLGKSGLNIQEKDSLRFLFVIGFCGGYTTFSAFALESLQMFQHQDYALAMLYISLSVILGLLLVWVGLTI</sequence>
<organism evidence="12 13">
    <name type="scientific">Brumimicrobium salinarum</name>
    <dbReference type="NCBI Taxonomy" id="2058658"/>
    <lineage>
        <taxon>Bacteria</taxon>
        <taxon>Pseudomonadati</taxon>
        <taxon>Bacteroidota</taxon>
        <taxon>Flavobacteriia</taxon>
        <taxon>Flavobacteriales</taxon>
        <taxon>Crocinitomicaceae</taxon>
        <taxon>Brumimicrobium</taxon>
    </lineage>
</organism>
<evidence type="ECO:0000256" key="8">
    <source>
        <dbReference type="ARBA" id="ARBA00023303"/>
    </source>
</evidence>
<comment type="subcellular location">
    <subcellularLocation>
        <location evidence="1 11">Cell membrane</location>
        <topology evidence="1 11">Multi-pass membrane protein</topology>
    </subcellularLocation>
</comment>
<evidence type="ECO:0000256" key="11">
    <source>
        <dbReference type="HAMAP-Rule" id="MF_00454"/>
    </source>
</evidence>
<dbReference type="GO" id="GO:0062054">
    <property type="term" value="F:fluoride channel activity"/>
    <property type="evidence" value="ECO:0007669"/>
    <property type="project" value="UniProtKB-UniRule"/>
</dbReference>
<accession>A0A2I0R6U5</accession>
<reference evidence="12 13" key="1">
    <citation type="submission" date="2017-12" db="EMBL/GenBank/DDBJ databases">
        <title>The draft genome sequence of Brumimicrobium saltpan LHR20.</title>
        <authorList>
            <person name="Do Z.-J."/>
            <person name="Luo H.-R."/>
        </authorList>
    </citation>
    <scope>NUCLEOTIDE SEQUENCE [LARGE SCALE GENOMIC DNA]</scope>
    <source>
        <strain evidence="12 13">LHR20</strain>
    </source>
</reference>
<evidence type="ECO:0000256" key="4">
    <source>
        <dbReference type="ARBA" id="ARBA00022692"/>
    </source>
</evidence>
<dbReference type="Proteomes" id="UP000236654">
    <property type="component" value="Unassembled WGS sequence"/>
</dbReference>
<proteinExistence type="inferred from homology"/>
<keyword evidence="11" id="KW-0915">Sodium</keyword>
<gene>
    <name evidence="11 12" type="primary">crcB</name>
    <name evidence="11" type="synonym">fluC</name>
    <name evidence="12" type="ORF">CW751_02975</name>
</gene>
<evidence type="ECO:0000256" key="1">
    <source>
        <dbReference type="ARBA" id="ARBA00004651"/>
    </source>
</evidence>
<feature type="transmembrane region" description="Helical" evidence="11">
    <location>
        <begin position="97"/>
        <end position="119"/>
    </location>
</feature>
<dbReference type="InterPro" id="IPR003691">
    <property type="entry name" value="FluC"/>
</dbReference>
<keyword evidence="3" id="KW-0997">Cell inner membrane</keyword>
<keyword evidence="2 11" id="KW-1003">Cell membrane</keyword>
<dbReference type="AlphaFoldDB" id="A0A2I0R6U5"/>
<feature type="transmembrane region" description="Helical" evidence="11">
    <location>
        <begin position="29"/>
        <end position="54"/>
    </location>
</feature>
<dbReference type="EMBL" id="PJNI01000001">
    <property type="protein sequence ID" value="PKR82311.1"/>
    <property type="molecule type" value="Genomic_DNA"/>
</dbReference>
<evidence type="ECO:0000313" key="13">
    <source>
        <dbReference type="Proteomes" id="UP000236654"/>
    </source>
</evidence>
<dbReference type="RefSeq" id="WP_101333495.1">
    <property type="nucleotide sequence ID" value="NZ_PJNI01000001.1"/>
</dbReference>
<feature type="binding site" evidence="11">
    <location>
        <position position="76"/>
    </location>
    <ligand>
        <name>Na(+)</name>
        <dbReference type="ChEBI" id="CHEBI:29101"/>
        <note>structural</note>
    </ligand>
</feature>
<comment type="catalytic activity">
    <reaction evidence="10">
        <text>fluoride(in) = fluoride(out)</text>
        <dbReference type="Rhea" id="RHEA:76159"/>
        <dbReference type="ChEBI" id="CHEBI:17051"/>
    </reaction>
    <physiologicalReaction direction="left-to-right" evidence="10">
        <dbReference type="Rhea" id="RHEA:76160"/>
    </physiologicalReaction>
</comment>
<keyword evidence="13" id="KW-1185">Reference proteome</keyword>
<dbReference type="Pfam" id="PF02537">
    <property type="entry name" value="CRCB"/>
    <property type="match status" value="1"/>
</dbReference>
<evidence type="ECO:0000313" key="12">
    <source>
        <dbReference type="EMBL" id="PKR82311.1"/>
    </source>
</evidence>
<evidence type="ECO:0000256" key="7">
    <source>
        <dbReference type="ARBA" id="ARBA00023136"/>
    </source>
</evidence>
<evidence type="ECO:0000256" key="6">
    <source>
        <dbReference type="ARBA" id="ARBA00023065"/>
    </source>
</evidence>
<name>A0A2I0R6U5_9FLAO</name>
<keyword evidence="8 11" id="KW-0407">Ion channel</keyword>
<dbReference type="HAMAP" id="MF_00454">
    <property type="entry name" value="FluC"/>
    <property type="match status" value="1"/>
</dbReference>
<dbReference type="PANTHER" id="PTHR28259">
    <property type="entry name" value="FLUORIDE EXPORT PROTEIN 1-RELATED"/>
    <property type="match status" value="1"/>
</dbReference>
<dbReference type="GO" id="GO:0140114">
    <property type="term" value="P:cellular detoxification of fluoride"/>
    <property type="evidence" value="ECO:0007669"/>
    <property type="project" value="UniProtKB-UniRule"/>
</dbReference>
<dbReference type="NCBIfam" id="TIGR00494">
    <property type="entry name" value="crcB"/>
    <property type="match status" value="1"/>
</dbReference>
<comment type="activity regulation">
    <text evidence="11">Na(+) is not transported, but it plays an essential structural role and its presence is essential for fluoride channel function.</text>
</comment>
<feature type="transmembrane region" description="Helical" evidence="11">
    <location>
        <begin position="66"/>
        <end position="85"/>
    </location>
</feature>
<comment type="function">
    <text evidence="11">Fluoride-specific ion channel. Important for reducing fluoride concentration in the cell, thus reducing its toxicity.</text>
</comment>